<sequence>MTTGNPASLSETWSKVEELLKRRDPEKEPYKSRYEALKLLRDARKALEGNEGETEAKARAALDHRIGLTKISVEERGEGEEVLLGCLDAMREREDDFVHQLQEAWNALGIVCFERDLTSRALEYLKLAEDVYQRRPGDASQNHFCLTLFYLAQAYSNLGEAELGAKYCALTLDSQLRAGTYATHDWAQNAVQLAGFYLDKARFATAHNLLQAAGEVLQRGAGHQEDSTPAGGSEGDVPANVSLGWAKLGLRVLVAAKEWKLGGGREEERGDHEEVEEEVQPELRFETLALRQSPHLGRSALFLDFEAARECFNEAMRRFNEALDHYKLDGWVTEHFQISMEVSALYKALTVFERDPHRICVMHRKRAKKIELISEDLNPKYFPSIHKSTLLELADVYREIMDVKARCGRPDGKVFRAGRESARRYRAFLEAIDGEEGGGGAESLEEDDLLYYIKARFELGRILHKLQGCSPEGAEARKGYLAESLGHLQWIEDFTGKHDVEGFEQERALCVEMKDLLQQKFALMSAS</sequence>
<dbReference type="InterPro" id="IPR022083">
    <property type="entry name" value="KBP"/>
</dbReference>
<dbReference type="GO" id="GO:0005856">
    <property type="term" value="C:cytoskeleton"/>
    <property type="evidence" value="ECO:0007669"/>
    <property type="project" value="UniProtKB-SubCell"/>
</dbReference>
<comment type="similarity">
    <text evidence="2">Belongs to the KIF-binding protein family.</text>
</comment>
<proteinExistence type="inferred from homology"/>
<evidence type="ECO:0000256" key="5">
    <source>
        <dbReference type="ARBA" id="ARBA00023212"/>
    </source>
</evidence>
<protein>
    <recommendedName>
        <fullName evidence="3">KIF-binding protein</fullName>
    </recommendedName>
</protein>
<accession>A0AAX4P0C3</accession>
<evidence type="ECO:0000313" key="6">
    <source>
        <dbReference type="EMBL" id="WZN59553.1"/>
    </source>
</evidence>
<dbReference type="Proteomes" id="UP001472866">
    <property type="component" value="Chromosome 02"/>
</dbReference>
<dbReference type="InterPro" id="IPR011990">
    <property type="entry name" value="TPR-like_helical_dom_sf"/>
</dbReference>
<dbReference type="Gene3D" id="1.25.40.10">
    <property type="entry name" value="Tetratricopeptide repeat domain"/>
    <property type="match status" value="1"/>
</dbReference>
<dbReference type="Pfam" id="PF12309">
    <property type="entry name" value="KBP_C"/>
    <property type="match status" value="1"/>
</dbReference>
<evidence type="ECO:0000256" key="1">
    <source>
        <dbReference type="ARBA" id="ARBA00004245"/>
    </source>
</evidence>
<gene>
    <name evidence="6" type="ORF">HKI87_02g10790</name>
</gene>
<organism evidence="6 7">
    <name type="scientific">Chloropicon roscoffensis</name>
    <dbReference type="NCBI Taxonomy" id="1461544"/>
    <lineage>
        <taxon>Eukaryota</taxon>
        <taxon>Viridiplantae</taxon>
        <taxon>Chlorophyta</taxon>
        <taxon>Chloropicophyceae</taxon>
        <taxon>Chloropicales</taxon>
        <taxon>Chloropicaceae</taxon>
        <taxon>Chloropicon</taxon>
    </lineage>
</organism>
<keyword evidence="7" id="KW-1185">Reference proteome</keyword>
<evidence type="ECO:0000313" key="7">
    <source>
        <dbReference type="Proteomes" id="UP001472866"/>
    </source>
</evidence>
<evidence type="ECO:0000256" key="2">
    <source>
        <dbReference type="ARBA" id="ARBA00010305"/>
    </source>
</evidence>
<evidence type="ECO:0000256" key="3">
    <source>
        <dbReference type="ARBA" id="ARBA00016840"/>
    </source>
</evidence>
<keyword evidence="5" id="KW-0206">Cytoskeleton</keyword>
<name>A0AAX4P0C3_9CHLO</name>
<dbReference type="EMBL" id="CP151502">
    <property type="protein sequence ID" value="WZN59553.1"/>
    <property type="molecule type" value="Genomic_DNA"/>
</dbReference>
<keyword evidence="4" id="KW-0963">Cytoplasm</keyword>
<comment type="subcellular location">
    <subcellularLocation>
        <location evidence="1">Cytoplasm</location>
        <location evidence="1">Cytoskeleton</location>
    </subcellularLocation>
</comment>
<dbReference type="PANTHER" id="PTHR46321:SF1">
    <property type="entry name" value="KIF-BINDING PROTEIN"/>
    <property type="match status" value="1"/>
</dbReference>
<dbReference type="AlphaFoldDB" id="A0AAX4P0C3"/>
<evidence type="ECO:0000256" key="4">
    <source>
        <dbReference type="ARBA" id="ARBA00022490"/>
    </source>
</evidence>
<dbReference type="PANTHER" id="PTHR46321">
    <property type="entry name" value="KIF1-BINDING PROTEIN"/>
    <property type="match status" value="1"/>
</dbReference>
<reference evidence="6 7" key="1">
    <citation type="submission" date="2024-03" db="EMBL/GenBank/DDBJ databases">
        <title>Complete genome sequence of the green alga Chloropicon roscoffensis RCC1871.</title>
        <authorList>
            <person name="Lemieux C."/>
            <person name="Pombert J.-F."/>
            <person name="Otis C."/>
            <person name="Turmel M."/>
        </authorList>
    </citation>
    <scope>NUCLEOTIDE SEQUENCE [LARGE SCALE GENOMIC DNA]</scope>
    <source>
        <strain evidence="6 7">RCC1871</strain>
    </source>
</reference>